<comment type="caution">
    <text evidence="9">The sequence shown here is derived from an EMBL/GenBank/DDBJ whole genome shotgun (WGS) entry which is preliminary data.</text>
</comment>
<comment type="similarity">
    <text evidence="7">Belongs to the binding-protein-dependent transport system permease family.</text>
</comment>
<keyword evidence="3" id="KW-1003">Cell membrane</keyword>
<feature type="transmembrane region" description="Helical" evidence="7">
    <location>
        <begin position="170"/>
        <end position="189"/>
    </location>
</feature>
<keyword evidence="2 7" id="KW-0813">Transport</keyword>
<dbReference type="AlphaFoldDB" id="A0A9D1HW16"/>
<keyword evidence="4 7" id="KW-0812">Transmembrane</keyword>
<dbReference type="InterPro" id="IPR045621">
    <property type="entry name" value="BPD_transp_1_N"/>
</dbReference>
<dbReference type="Proteomes" id="UP000824078">
    <property type="component" value="Unassembled WGS sequence"/>
</dbReference>
<dbReference type="CDD" id="cd06261">
    <property type="entry name" value="TM_PBP2"/>
    <property type="match status" value="1"/>
</dbReference>
<organism evidence="9 10">
    <name type="scientific">Candidatus Coprovicinus avistercoris</name>
    <dbReference type="NCBI Taxonomy" id="2840754"/>
    <lineage>
        <taxon>Bacteria</taxon>
        <taxon>Bacillati</taxon>
        <taxon>Actinomycetota</taxon>
        <taxon>Coriobacteriia</taxon>
        <taxon>Coriobacteriales</taxon>
        <taxon>Coriobacteriaceae</taxon>
        <taxon>Coriobacteriaceae incertae sedis</taxon>
        <taxon>Candidatus Coprovicinus</taxon>
    </lineage>
</organism>
<feature type="domain" description="ABC transmembrane type-1" evidence="8">
    <location>
        <begin position="98"/>
        <end position="295"/>
    </location>
</feature>
<accession>A0A9D1HW16</accession>
<dbReference type="InterPro" id="IPR035906">
    <property type="entry name" value="MetI-like_sf"/>
</dbReference>
<name>A0A9D1HW16_9ACTN</name>
<evidence type="ECO:0000256" key="7">
    <source>
        <dbReference type="RuleBase" id="RU363032"/>
    </source>
</evidence>
<feature type="transmembrane region" description="Helical" evidence="7">
    <location>
        <begin position="12"/>
        <end position="33"/>
    </location>
</feature>
<evidence type="ECO:0000256" key="3">
    <source>
        <dbReference type="ARBA" id="ARBA00022475"/>
    </source>
</evidence>
<protein>
    <submittedName>
        <fullName evidence="9">ABC transporter permease</fullName>
    </submittedName>
</protein>
<reference evidence="9" key="2">
    <citation type="journal article" date="2021" name="PeerJ">
        <title>Extensive microbial diversity within the chicken gut microbiome revealed by metagenomics and culture.</title>
        <authorList>
            <person name="Gilroy R."/>
            <person name="Ravi A."/>
            <person name="Getino M."/>
            <person name="Pursley I."/>
            <person name="Horton D.L."/>
            <person name="Alikhan N.F."/>
            <person name="Baker D."/>
            <person name="Gharbi K."/>
            <person name="Hall N."/>
            <person name="Watson M."/>
            <person name="Adriaenssens E.M."/>
            <person name="Foster-Nyarko E."/>
            <person name="Jarju S."/>
            <person name="Secka A."/>
            <person name="Antonio M."/>
            <person name="Oren A."/>
            <person name="Chaudhuri R.R."/>
            <person name="La Ragione R."/>
            <person name="Hildebrand F."/>
            <person name="Pallen M.J."/>
        </authorList>
    </citation>
    <scope>NUCLEOTIDE SEQUENCE</scope>
    <source>
        <strain evidence="9">ChiHjej12B11-29160</strain>
    </source>
</reference>
<dbReference type="PANTHER" id="PTHR43163:SF6">
    <property type="entry name" value="DIPEPTIDE TRANSPORT SYSTEM PERMEASE PROTEIN DPPB-RELATED"/>
    <property type="match status" value="1"/>
</dbReference>
<dbReference type="PANTHER" id="PTHR43163">
    <property type="entry name" value="DIPEPTIDE TRANSPORT SYSTEM PERMEASE PROTEIN DPPB-RELATED"/>
    <property type="match status" value="1"/>
</dbReference>
<dbReference type="EMBL" id="DVMQ01000001">
    <property type="protein sequence ID" value="HIU23327.1"/>
    <property type="molecule type" value="Genomic_DNA"/>
</dbReference>
<dbReference type="Pfam" id="PF00528">
    <property type="entry name" value="BPD_transp_1"/>
    <property type="match status" value="1"/>
</dbReference>
<proteinExistence type="inferred from homology"/>
<evidence type="ECO:0000256" key="6">
    <source>
        <dbReference type="ARBA" id="ARBA00023136"/>
    </source>
</evidence>
<comment type="subcellular location">
    <subcellularLocation>
        <location evidence="1 7">Cell membrane</location>
        <topology evidence="1 7">Multi-pass membrane protein</topology>
    </subcellularLocation>
</comment>
<dbReference type="SUPFAM" id="SSF161098">
    <property type="entry name" value="MetI-like"/>
    <property type="match status" value="1"/>
</dbReference>
<dbReference type="InterPro" id="IPR000515">
    <property type="entry name" value="MetI-like"/>
</dbReference>
<evidence type="ECO:0000256" key="5">
    <source>
        <dbReference type="ARBA" id="ARBA00022989"/>
    </source>
</evidence>
<reference evidence="9" key="1">
    <citation type="submission" date="2020-10" db="EMBL/GenBank/DDBJ databases">
        <authorList>
            <person name="Gilroy R."/>
        </authorList>
    </citation>
    <scope>NUCLEOTIDE SEQUENCE</scope>
    <source>
        <strain evidence="9">ChiHjej12B11-29160</strain>
    </source>
</reference>
<dbReference type="PROSITE" id="PS50928">
    <property type="entry name" value="ABC_TM1"/>
    <property type="match status" value="1"/>
</dbReference>
<feature type="transmembrane region" description="Helical" evidence="7">
    <location>
        <begin position="230"/>
        <end position="256"/>
    </location>
</feature>
<feature type="transmembrane region" description="Helical" evidence="7">
    <location>
        <begin position="276"/>
        <end position="302"/>
    </location>
</feature>
<evidence type="ECO:0000313" key="10">
    <source>
        <dbReference type="Proteomes" id="UP000824078"/>
    </source>
</evidence>
<dbReference type="GO" id="GO:0005886">
    <property type="term" value="C:plasma membrane"/>
    <property type="evidence" value="ECO:0007669"/>
    <property type="project" value="UniProtKB-SubCell"/>
</dbReference>
<gene>
    <name evidence="9" type="ORF">IAD17_00125</name>
</gene>
<sequence length="311" mass="34210">MSPTARYILNRVLIGILVVFCVSVAIFAIMQAMPGDPVDLMTSERVSAERVAQIKQNWGLDQPPVIQYFYWLGNVLRGDFGTSITTGQEVTTLILERLPYTLMLTGAAIVLEYVVSIPLGLYAAVHKDGAFDRVMNVLMVVLWSMPAFWLGVLLILLFAINLGILPISGWSGPASLILPTLALALPNFAQIFRLTRSEVLDVLDARYVKTATAKGLLRNKVLIRHVLRNALIPVTVTFFLSLPWLIGGAVVVENVFAWPGMGRLLWTAISRQDFPIVQGIVFVISVLTVICNLIGDVVSGLLDPRVRLAQD</sequence>
<evidence type="ECO:0000256" key="2">
    <source>
        <dbReference type="ARBA" id="ARBA00022448"/>
    </source>
</evidence>
<evidence type="ECO:0000256" key="4">
    <source>
        <dbReference type="ARBA" id="ARBA00022692"/>
    </source>
</evidence>
<dbReference type="GO" id="GO:0055085">
    <property type="term" value="P:transmembrane transport"/>
    <property type="evidence" value="ECO:0007669"/>
    <property type="project" value="InterPro"/>
</dbReference>
<dbReference type="Pfam" id="PF19300">
    <property type="entry name" value="BPD_transp_1_N"/>
    <property type="match status" value="1"/>
</dbReference>
<evidence type="ECO:0000256" key="1">
    <source>
        <dbReference type="ARBA" id="ARBA00004651"/>
    </source>
</evidence>
<evidence type="ECO:0000259" key="8">
    <source>
        <dbReference type="PROSITE" id="PS50928"/>
    </source>
</evidence>
<evidence type="ECO:0000313" key="9">
    <source>
        <dbReference type="EMBL" id="HIU23327.1"/>
    </source>
</evidence>
<keyword evidence="5 7" id="KW-1133">Transmembrane helix</keyword>
<dbReference type="Gene3D" id="1.10.3720.10">
    <property type="entry name" value="MetI-like"/>
    <property type="match status" value="1"/>
</dbReference>
<keyword evidence="6 7" id="KW-0472">Membrane</keyword>
<feature type="transmembrane region" description="Helical" evidence="7">
    <location>
        <begin position="137"/>
        <end position="164"/>
    </location>
</feature>
<feature type="transmembrane region" description="Helical" evidence="7">
    <location>
        <begin position="100"/>
        <end position="125"/>
    </location>
</feature>